<dbReference type="GO" id="GO:0046872">
    <property type="term" value="F:metal ion binding"/>
    <property type="evidence" value="ECO:0007669"/>
    <property type="project" value="UniProtKB-KW"/>
</dbReference>
<dbReference type="GO" id="GO:0046951">
    <property type="term" value="P:ketone body biosynthetic process"/>
    <property type="evidence" value="ECO:0007669"/>
    <property type="project" value="TreeGrafter"/>
</dbReference>
<name>A0AAP2CRC9_9RHOB</name>
<feature type="domain" description="Pyruvate carboxyltransferase" evidence="4">
    <location>
        <begin position="5"/>
        <end position="282"/>
    </location>
</feature>
<keyword evidence="2" id="KW-0479">Metal-binding</keyword>
<dbReference type="GO" id="GO:0006552">
    <property type="term" value="P:L-leucine catabolic process"/>
    <property type="evidence" value="ECO:0007669"/>
    <property type="project" value="TreeGrafter"/>
</dbReference>
<dbReference type="GO" id="GO:0004419">
    <property type="term" value="F:hydroxymethylglutaryl-CoA lyase activity"/>
    <property type="evidence" value="ECO:0007669"/>
    <property type="project" value="TreeGrafter"/>
</dbReference>
<dbReference type="RefSeq" id="WP_327792504.1">
    <property type="nucleotide sequence ID" value="NZ_JADQAZ010000001.1"/>
</dbReference>
<protein>
    <submittedName>
        <fullName evidence="5">Hydroxymethylglutaryl-CoA lyase</fullName>
    </submittedName>
</protein>
<dbReference type="AlphaFoldDB" id="A0AAP2CRC9"/>
<dbReference type="CDD" id="cd07938">
    <property type="entry name" value="DRE_TIM_HMGL"/>
    <property type="match status" value="1"/>
</dbReference>
<proteinExistence type="inferred from homology"/>
<dbReference type="InterPro" id="IPR013785">
    <property type="entry name" value="Aldolase_TIM"/>
</dbReference>
<evidence type="ECO:0000256" key="2">
    <source>
        <dbReference type="ARBA" id="ARBA00022723"/>
    </source>
</evidence>
<evidence type="ECO:0000259" key="4">
    <source>
        <dbReference type="PROSITE" id="PS50991"/>
    </source>
</evidence>
<dbReference type="InterPro" id="IPR000891">
    <property type="entry name" value="PYR_CT"/>
</dbReference>
<dbReference type="EMBL" id="JADQAZ010000001">
    <property type="protein sequence ID" value="MBT0956298.1"/>
    <property type="molecule type" value="Genomic_DNA"/>
</dbReference>
<dbReference type="Gene3D" id="3.20.20.70">
    <property type="entry name" value="Aldolase class I"/>
    <property type="match status" value="1"/>
</dbReference>
<evidence type="ECO:0000256" key="1">
    <source>
        <dbReference type="ARBA" id="ARBA00009405"/>
    </source>
</evidence>
<evidence type="ECO:0000313" key="6">
    <source>
        <dbReference type="Proteomes" id="UP001315686"/>
    </source>
</evidence>
<sequence>MGETVRIVEVGPRDGLQNEPGVIAQADKLALISALAEAGVGVIEAGAFVHPRLVPQMADTGELLGQLPLREGLRYAVLVPNARGLEGFLEARRALDAAHQAATCEVAVFVAASEAFSQANTNCSVAEGLERAGAVVQAAKAEGLMVRGYVSCVVHCPYTGAVAPEAVADVSGALAQAGVYEVSLGDTIGRAQPVEVEAMLGAVLTVVPAGKLAGHFHDTGGQALENIGVSLDAGLRVFDASAGGLGGCPFAPGAAGNVATGAVVDFVQRRGFDTGIDGAALARASDIAQRLRSKPGG</sequence>
<reference evidence="5 6" key="1">
    <citation type="journal article" date="2021" name="Arch. Microbiol.">
        <title>Harenicola maris gen. nov., sp. nov. isolated from the Sea of Japan shallow sediments.</title>
        <authorList>
            <person name="Romanenko L.A."/>
            <person name="Kurilenko V.V."/>
            <person name="Chernysheva N.Y."/>
            <person name="Tekutyeva L.A."/>
            <person name="Velansky P.V."/>
            <person name="Svetashev V.I."/>
            <person name="Isaeva M.P."/>
        </authorList>
    </citation>
    <scope>NUCLEOTIDE SEQUENCE [LARGE SCALE GENOMIC DNA]</scope>
    <source>
        <strain evidence="5 6">KMM 3653</strain>
    </source>
</reference>
<dbReference type="NCBIfam" id="NF004283">
    <property type="entry name" value="PRK05692.1"/>
    <property type="match status" value="1"/>
</dbReference>
<dbReference type="Proteomes" id="UP001315686">
    <property type="component" value="Unassembled WGS sequence"/>
</dbReference>
<dbReference type="Pfam" id="PF00682">
    <property type="entry name" value="HMGL-like"/>
    <property type="match status" value="1"/>
</dbReference>
<comment type="caution">
    <text evidence="5">The sequence shown here is derived from an EMBL/GenBank/DDBJ whole genome shotgun (WGS) entry which is preliminary data.</text>
</comment>
<accession>A0AAP2CRC9</accession>
<dbReference type="SUPFAM" id="SSF51569">
    <property type="entry name" value="Aldolase"/>
    <property type="match status" value="1"/>
</dbReference>
<evidence type="ECO:0000313" key="5">
    <source>
        <dbReference type="EMBL" id="MBT0956298.1"/>
    </source>
</evidence>
<evidence type="ECO:0000256" key="3">
    <source>
        <dbReference type="ARBA" id="ARBA00023239"/>
    </source>
</evidence>
<keyword evidence="3 5" id="KW-0456">Lyase</keyword>
<dbReference type="PROSITE" id="PS50991">
    <property type="entry name" value="PYR_CT"/>
    <property type="match status" value="1"/>
</dbReference>
<comment type="similarity">
    <text evidence="1">Belongs to the HMG-CoA lyase family.</text>
</comment>
<organism evidence="5 6">
    <name type="scientific">Harenicola maris</name>
    <dbReference type="NCBI Taxonomy" id="2841044"/>
    <lineage>
        <taxon>Bacteria</taxon>
        <taxon>Pseudomonadati</taxon>
        <taxon>Pseudomonadota</taxon>
        <taxon>Alphaproteobacteria</taxon>
        <taxon>Rhodobacterales</taxon>
        <taxon>Paracoccaceae</taxon>
        <taxon>Harenicola</taxon>
    </lineage>
</organism>
<dbReference type="FunFam" id="3.20.20.70:FF:000071">
    <property type="entry name" value="Hydroxymethylglutaryl-CoA lyase"/>
    <property type="match status" value="1"/>
</dbReference>
<gene>
    <name evidence="5" type="ORF">IV417_02770</name>
</gene>
<keyword evidence="6" id="KW-1185">Reference proteome</keyword>
<dbReference type="InterPro" id="IPR043594">
    <property type="entry name" value="HMGL"/>
</dbReference>
<dbReference type="PANTHER" id="PTHR42738">
    <property type="entry name" value="HYDROXYMETHYLGLUTARYL-COA LYASE"/>
    <property type="match status" value="1"/>
</dbReference>
<dbReference type="PANTHER" id="PTHR42738:SF7">
    <property type="entry name" value="HYDROXYMETHYLGLUTARYL-COA LYASE"/>
    <property type="match status" value="1"/>
</dbReference>